<feature type="region of interest" description="Disordered" evidence="1">
    <location>
        <begin position="1"/>
        <end position="23"/>
    </location>
</feature>
<feature type="region of interest" description="Disordered" evidence="1">
    <location>
        <begin position="247"/>
        <end position="288"/>
    </location>
</feature>
<dbReference type="EMBL" id="JBBJCI010000141">
    <property type="protein sequence ID" value="KAK7242690.1"/>
    <property type="molecule type" value="Genomic_DNA"/>
</dbReference>
<protein>
    <submittedName>
        <fullName evidence="2">Uncharacterized protein</fullName>
    </submittedName>
</protein>
<feature type="region of interest" description="Disordered" evidence="1">
    <location>
        <begin position="49"/>
        <end position="85"/>
    </location>
</feature>
<feature type="region of interest" description="Disordered" evidence="1">
    <location>
        <begin position="97"/>
        <end position="126"/>
    </location>
</feature>
<name>A0ABR1G212_AURAN</name>
<dbReference type="Proteomes" id="UP001363151">
    <property type="component" value="Unassembled WGS sequence"/>
</dbReference>
<evidence type="ECO:0000256" key="1">
    <source>
        <dbReference type="SAM" id="MobiDB-lite"/>
    </source>
</evidence>
<sequence>MRGLPAGPGGPLRKSNGRSPASLGADIEEIDALLAASKRARTSVAERASKLMSEHAAVQRGFERELDRETLRQKPKEKLKRRSGADHALLFHLAHAPDQPADEAAAELRERDGGARALDRGRDAEDGAARRLAETMAELEAAPGWAALVGDVDDEADGEDADVAAEQAAEVDALDETRRKREAELAAVRRASGAEIAARLDAYDPVGPRAPGHEHRLRDLGLKYPSPAYAARPSEARSGTLRRRDARIAARAASAPAPAAAVDDGPSEEERAAALEADAREARRGAAR</sequence>
<accession>A0ABR1G212</accession>
<feature type="compositionally biased region" description="Basic and acidic residues" evidence="1">
    <location>
        <begin position="61"/>
        <end position="76"/>
    </location>
</feature>
<feature type="compositionally biased region" description="Basic and acidic residues" evidence="1">
    <location>
        <begin position="106"/>
        <end position="126"/>
    </location>
</feature>
<reference evidence="2 3" key="1">
    <citation type="submission" date="2024-03" db="EMBL/GenBank/DDBJ databases">
        <title>Aureococcus anophagefferens CCMP1851 and Kratosvirus quantuckense: Draft genome of a second virus-susceptible host strain in the model system.</title>
        <authorList>
            <person name="Chase E."/>
            <person name="Truchon A.R."/>
            <person name="Schepens W."/>
            <person name="Wilhelm S.W."/>
        </authorList>
    </citation>
    <scope>NUCLEOTIDE SEQUENCE [LARGE SCALE GENOMIC DNA]</scope>
    <source>
        <strain evidence="2 3">CCMP1851</strain>
    </source>
</reference>
<gene>
    <name evidence="2" type="ORF">SO694_00016364</name>
</gene>
<feature type="compositionally biased region" description="Low complexity" evidence="1">
    <location>
        <begin position="249"/>
        <end position="261"/>
    </location>
</feature>
<feature type="compositionally biased region" description="Basic and acidic residues" evidence="1">
    <location>
        <begin position="268"/>
        <end position="288"/>
    </location>
</feature>
<keyword evidence="3" id="KW-1185">Reference proteome</keyword>
<evidence type="ECO:0000313" key="2">
    <source>
        <dbReference type="EMBL" id="KAK7242690.1"/>
    </source>
</evidence>
<comment type="caution">
    <text evidence="2">The sequence shown here is derived from an EMBL/GenBank/DDBJ whole genome shotgun (WGS) entry which is preliminary data.</text>
</comment>
<evidence type="ECO:0000313" key="3">
    <source>
        <dbReference type="Proteomes" id="UP001363151"/>
    </source>
</evidence>
<proteinExistence type="predicted"/>
<organism evidence="2 3">
    <name type="scientific">Aureococcus anophagefferens</name>
    <name type="common">Harmful bloom alga</name>
    <dbReference type="NCBI Taxonomy" id="44056"/>
    <lineage>
        <taxon>Eukaryota</taxon>
        <taxon>Sar</taxon>
        <taxon>Stramenopiles</taxon>
        <taxon>Ochrophyta</taxon>
        <taxon>Pelagophyceae</taxon>
        <taxon>Pelagomonadales</taxon>
        <taxon>Pelagomonadaceae</taxon>
        <taxon>Aureococcus</taxon>
    </lineage>
</organism>
<feature type="compositionally biased region" description="Gly residues" evidence="1">
    <location>
        <begin position="1"/>
        <end position="10"/>
    </location>
</feature>